<name>D7BIG2_ALLS1</name>
<evidence type="ECO:0000313" key="2">
    <source>
        <dbReference type="EMBL" id="ADH64137.1"/>
    </source>
</evidence>
<dbReference type="PANTHER" id="PTHR43031">
    <property type="entry name" value="FAD-DEPENDENT OXIDOREDUCTASE"/>
    <property type="match status" value="1"/>
</dbReference>
<dbReference type="HOGENOM" id="CLU_089574_13_2_0"/>
<dbReference type="EMBL" id="CP002042">
    <property type="protein sequence ID" value="ADH64137.1"/>
    <property type="molecule type" value="Genomic_DNA"/>
</dbReference>
<dbReference type="KEGG" id="msv:Mesil_2271"/>
<dbReference type="eggNOG" id="COG0607">
    <property type="taxonomic scope" value="Bacteria"/>
</dbReference>
<dbReference type="Gene3D" id="3.40.250.10">
    <property type="entry name" value="Rhodanese-like domain"/>
    <property type="match status" value="1"/>
</dbReference>
<accession>D7BIG2</accession>
<organism evidence="2 3">
    <name type="scientific">Allomeiothermus silvanus (strain ATCC 700542 / DSM 9946 / NBRC 106475 / NCIMB 13440 / VI-R2)</name>
    <name type="common">Thermus silvanus</name>
    <dbReference type="NCBI Taxonomy" id="526227"/>
    <lineage>
        <taxon>Bacteria</taxon>
        <taxon>Thermotogati</taxon>
        <taxon>Deinococcota</taxon>
        <taxon>Deinococci</taxon>
        <taxon>Thermales</taxon>
        <taxon>Thermaceae</taxon>
        <taxon>Allomeiothermus</taxon>
    </lineage>
</organism>
<dbReference type="RefSeq" id="WP_013158682.1">
    <property type="nucleotide sequence ID" value="NC_014212.1"/>
</dbReference>
<dbReference type="InterPro" id="IPR001763">
    <property type="entry name" value="Rhodanese-like_dom"/>
</dbReference>
<sequence length="94" mass="10314">MKSVDAASLPAFLERRPLVVDVRSPVLFRQGSLEGALNIPTADIQQKKHQLPKDRPILLVCERGIQSELAGLYLEADGYAEVYNLAGGLNALKR</sequence>
<dbReference type="InterPro" id="IPR050229">
    <property type="entry name" value="GlpE_sulfurtransferase"/>
</dbReference>
<dbReference type="SUPFAM" id="SSF52821">
    <property type="entry name" value="Rhodanese/Cell cycle control phosphatase"/>
    <property type="match status" value="1"/>
</dbReference>
<evidence type="ECO:0000259" key="1">
    <source>
        <dbReference type="PROSITE" id="PS50206"/>
    </source>
</evidence>
<evidence type="ECO:0000313" key="3">
    <source>
        <dbReference type="Proteomes" id="UP000001916"/>
    </source>
</evidence>
<dbReference type="Proteomes" id="UP000001916">
    <property type="component" value="Chromosome"/>
</dbReference>
<proteinExistence type="predicted"/>
<reference evidence="2 3" key="1">
    <citation type="journal article" date="2010" name="Stand. Genomic Sci.">
        <title>Complete genome sequence of Meiothermus silvanus type strain (VI-R2).</title>
        <authorList>
            <person name="Sikorski J."/>
            <person name="Tindall B.J."/>
            <person name="Lowry S."/>
            <person name="Lucas S."/>
            <person name="Nolan M."/>
            <person name="Copeland A."/>
            <person name="Glavina Del Rio T."/>
            <person name="Tice H."/>
            <person name="Cheng J.F."/>
            <person name="Han C."/>
            <person name="Pitluck S."/>
            <person name="Liolios K."/>
            <person name="Ivanova N."/>
            <person name="Mavromatis K."/>
            <person name="Mikhailova N."/>
            <person name="Pati A."/>
            <person name="Goodwin L."/>
            <person name="Chen A."/>
            <person name="Palaniappan K."/>
            <person name="Land M."/>
            <person name="Hauser L."/>
            <person name="Chang Y.J."/>
            <person name="Jeffries C.D."/>
            <person name="Rohde M."/>
            <person name="Goker M."/>
            <person name="Woyke T."/>
            <person name="Bristow J."/>
            <person name="Eisen J.A."/>
            <person name="Markowitz V."/>
            <person name="Hugenholtz P."/>
            <person name="Kyrpides N.C."/>
            <person name="Klenk H.P."/>
            <person name="Lapidus A."/>
        </authorList>
    </citation>
    <scope>NUCLEOTIDE SEQUENCE [LARGE SCALE GENOMIC DNA]</scope>
    <source>
        <strain evidence="3">ATCC 700542 / DSM 9946 / VI-R2</strain>
    </source>
</reference>
<dbReference type="STRING" id="526227.Mesil_2271"/>
<dbReference type="InterPro" id="IPR036873">
    <property type="entry name" value="Rhodanese-like_dom_sf"/>
</dbReference>
<protein>
    <submittedName>
        <fullName evidence="2">Rhodanese domain protein</fullName>
    </submittedName>
</protein>
<keyword evidence="3" id="KW-1185">Reference proteome</keyword>
<dbReference type="OrthoDB" id="26205at2"/>
<dbReference type="AlphaFoldDB" id="D7BIG2"/>
<feature type="domain" description="Rhodanese" evidence="1">
    <location>
        <begin position="13"/>
        <end position="94"/>
    </location>
</feature>
<dbReference type="SMART" id="SM00450">
    <property type="entry name" value="RHOD"/>
    <property type="match status" value="1"/>
</dbReference>
<dbReference type="CDD" id="cd00158">
    <property type="entry name" value="RHOD"/>
    <property type="match status" value="1"/>
</dbReference>
<dbReference type="Pfam" id="PF00581">
    <property type="entry name" value="Rhodanese"/>
    <property type="match status" value="1"/>
</dbReference>
<dbReference type="PROSITE" id="PS50206">
    <property type="entry name" value="RHODANESE_3"/>
    <property type="match status" value="1"/>
</dbReference>
<dbReference type="PANTHER" id="PTHR43031:SF1">
    <property type="entry name" value="PYRIDINE NUCLEOTIDE-DISULPHIDE OXIDOREDUCTASE"/>
    <property type="match status" value="1"/>
</dbReference>
<gene>
    <name evidence="2" type="ordered locus">Mesil_2271</name>
</gene>